<keyword evidence="3" id="KW-1185">Reference proteome</keyword>
<proteinExistence type="predicted"/>
<name>A0A8R2JWB3_ACYPI</name>
<feature type="domain" description="DUF4371" evidence="1">
    <location>
        <begin position="149"/>
        <end position="369"/>
    </location>
</feature>
<dbReference type="RefSeq" id="XP_029348074.1">
    <property type="nucleotide sequence ID" value="XM_029492214.1"/>
</dbReference>
<accession>A0A8R2JWB3</accession>
<dbReference type="PANTHER" id="PTHR45749:SF21">
    <property type="entry name" value="DUF4371 DOMAIN-CONTAINING PROTEIN"/>
    <property type="match status" value="1"/>
</dbReference>
<protein>
    <recommendedName>
        <fullName evidence="1">DUF4371 domain-containing protein</fullName>
    </recommendedName>
</protein>
<dbReference type="OrthoDB" id="6598850at2759"/>
<dbReference type="PANTHER" id="PTHR45749">
    <property type="match status" value="1"/>
</dbReference>
<evidence type="ECO:0000313" key="2">
    <source>
        <dbReference type="EnsemblMetazoa" id="XP_029348074.1"/>
    </source>
</evidence>
<dbReference type="Proteomes" id="UP000007819">
    <property type="component" value="Unassembled WGS sequence"/>
</dbReference>
<reference evidence="3" key="1">
    <citation type="submission" date="2010-06" db="EMBL/GenBank/DDBJ databases">
        <authorList>
            <person name="Jiang H."/>
            <person name="Abraham K."/>
            <person name="Ali S."/>
            <person name="Alsbrooks S.L."/>
            <person name="Anim B.N."/>
            <person name="Anosike U.S."/>
            <person name="Attaway T."/>
            <person name="Bandaranaike D.P."/>
            <person name="Battles P.K."/>
            <person name="Bell S.N."/>
            <person name="Bell A.V."/>
            <person name="Beltran B."/>
            <person name="Bickham C."/>
            <person name="Bustamante Y."/>
            <person name="Caleb T."/>
            <person name="Canada A."/>
            <person name="Cardenas V."/>
            <person name="Carter K."/>
            <person name="Chacko J."/>
            <person name="Chandrabose M.N."/>
            <person name="Chavez D."/>
            <person name="Chavez A."/>
            <person name="Chen L."/>
            <person name="Chu H.-S."/>
            <person name="Claassen K.J."/>
            <person name="Cockrell R."/>
            <person name="Collins M."/>
            <person name="Cooper J.A."/>
            <person name="Cree A."/>
            <person name="Curry S.M."/>
            <person name="Da Y."/>
            <person name="Dao M.D."/>
            <person name="Das B."/>
            <person name="Davila M.-L."/>
            <person name="Davy-Carroll L."/>
            <person name="Denson S."/>
            <person name="Dinh H."/>
            <person name="Ebong V.E."/>
            <person name="Edwards J.R."/>
            <person name="Egan A."/>
            <person name="El-Daye J."/>
            <person name="Escobedo L."/>
            <person name="Fernandez S."/>
            <person name="Fernando P.R."/>
            <person name="Flagg N."/>
            <person name="Forbes L.D."/>
            <person name="Fowler R.G."/>
            <person name="Fu Q."/>
            <person name="Gabisi R.A."/>
            <person name="Ganer J."/>
            <person name="Garbino Pronczuk A."/>
            <person name="Garcia R.M."/>
            <person name="Garner T."/>
            <person name="Garrett T.E."/>
            <person name="Gonzalez D.A."/>
            <person name="Hamid H."/>
            <person name="Hawkins E.S."/>
            <person name="Hirani K."/>
            <person name="Hogues M.E."/>
            <person name="Hollins B."/>
            <person name="Hsiao C.-H."/>
            <person name="Jabil R."/>
            <person name="James M.L."/>
            <person name="Jhangiani S.N."/>
            <person name="Johnson B."/>
            <person name="Johnson Q."/>
            <person name="Joshi V."/>
            <person name="Kalu J.B."/>
            <person name="Kam C."/>
            <person name="Kashfia A."/>
            <person name="Keebler J."/>
            <person name="Kisamo H."/>
            <person name="Kovar C.L."/>
            <person name="Lago L.A."/>
            <person name="Lai C.-Y."/>
            <person name="Laidlaw J."/>
            <person name="Lara F."/>
            <person name="Le T.-K."/>
            <person name="Lee S.L."/>
            <person name="Legall F.H."/>
            <person name="Lemon S.J."/>
            <person name="Lewis L.R."/>
            <person name="Li B."/>
            <person name="Liu Y."/>
            <person name="Liu Y.-S."/>
            <person name="Lopez J."/>
            <person name="Lozado R.J."/>
            <person name="Lu J."/>
            <person name="Madu R.C."/>
            <person name="Maheshwari M."/>
            <person name="Maheshwari R."/>
            <person name="Malloy K."/>
            <person name="Martinez E."/>
            <person name="Mathew T."/>
            <person name="Mercado I.C."/>
            <person name="Mercado C."/>
            <person name="Meyer B."/>
            <person name="Montgomery K."/>
            <person name="Morgan M.B."/>
            <person name="Munidasa M."/>
            <person name="Nazareth L.V."/>
            <person name="Nelson J."/>
            <person name="Ng B.M."/>
            <person name="Nguyen N.B."/>
            <person name="Nguyen P.Q."/>
            <person name="Nguyen T."/>
            <person name="Obregon M."/>
            <person name="Okwuonu G.O."/>
            <person name="Onwere C.G."/>
            <person name="Orozco G."/>
            <person name="Parra A."/>
            <person name="Patel S."/>
            <person name="Patil S."/>
            <person name="Perez A."/>
            <person name="Perez Y."/>
            <person name="Pham C."/>
            <person name="Primus E.L."/>
            <person name="Pu L.-L."/>
            <person name="Puazo M."/>
            <person name="Qin X."/>
            <person name="Quiroz J.B."/>
            <person name="Reese J."/>
            <person name="Richards S."/>
            <person name="Rives C.M."/>
            <person name="Robberts R."/>
            <person name="Ruiz S.J."/>
            <person name="Ruiz M.J."/>
            <person name="Santibanez J."/>
            <person name="Schneider B.W."/>
            <person name="Sisson I."/>
            <person name="Smith M."/>
            <person name="Sodergren E."/>
            <person name="Song X.-Z."/>
            <person name="Song B.B."/>
            <person name="Summersgill H."/>
            <person name="Thelus R."/>
            <person name="Thornton R.D."/>
            <person name="Trejos Z.Y."/>
            <person name="Usmani K."/>
            <person name="Vattathil S."/>
            <person name="Villasana D."/>
            <person name="Walker D.L."/>
            <person name="Wang S."/>
            <person name="Wang K."/>
            <person name="White C.S."/>
            <person name="Williams A.C."/>
            <person name="Williamson J."/>
            <person name="Wilson K."/>
            <person name="Woghiren I.O."/>
            <person name="Woodworth J.R."/>
            <person name="Worley K.C."/>
            <person name="Wright R.A."/>
            <person name="Wu W."/>
            <person name="Young L."/>
            <person name="Zhang L."/>
            <person name="Zhang J."/>
            <person name="Zhu Y."/>
            <person name="Muzny D.M."/>
            <person name="Weinstock G."/>
            <person name="Gibbs R.A."/>
        </authorList>
    </citation>
    <scope>NUCLEOTIDE SEQUENCE [LARGE SCALE GENOMIC DNA]</scope>
    <source>
        <strain evidence="3">LSR1</strain>
    </source>
</reference>
<dbReference type="KEGG" id="api:103310989"/>
<organism evidence="2 3">
    <name type="scientific">Acyrthosiphon pisum</name>
    <name type="common">Pea aphid</name>
    <dbReference type="NCBI Taxonomy" id="7029"/>
    <lineage>
        <taxon>Eukaryota</taxon>
        <taxon>Metazoa</taxon>
        <taxon>Ecdysozoa</taxon>
        <taxon>Arthropoda</taxon>
        <taxon>Hexapoda</taxon>
        <taxon>Insecta</taxon>
        <taxon>Pterygota</taxon>
        <taxon>Neoptera</taxon>
        <taxon>Paraneoptera</taxon>
        <taxon>Hemiptera</taxon>
        <taxon>Sternorrhyncha</taxon>
        <taxon>Aphidomorpha</taxon>
        <taxon>Aphidoidea</taxon>
        <taxon>Aphididae</taxon>
        <taxon>Macrosiphini</taxon>
        <taxon>Acyrthosiphon</taxon>
    </lineage>
</organism>
<evidence type="ECO:0000259" key="1">
    <source>
        <dbReference type="Pfam" id="PF14291"/>
    </source>
</evidence>
<dbReference type="EnsemblMetazoa" id="XM_029492214.1">
    <property type="protein sequence ID" value="XP_029348074.1"/>
    <property type="gene ID" value="LOC103310989"/>
</dbReference>
<reference evidence="2" key="2">
    <citation type="submission" date="2022-06" db="UniProtKB">
        <authorList>
            <consortium name="EnsemblMetazoa"/>
        </authorList>
    </citation>
    <scope>IDENTIFICATION</scope>
</reference>
<evidence type="ECO:0000313" key="3">
    <source>
        <dbReference type="Proteomes" id="UP000007819"/>
    </source>
</evidence>
<dbReference type="GeneID" id="103310989"/>
<dbReference type="SUPFAM" id="SSF53098">
    <property type="entry name" value="Ribonuclease H-like"/>
    <property type="match status" value="1"/>
</dbReference>
<dbReference type="AlphaFoldDB" id="A0A8R2JWB3"/>
<sequence length="706" mass="79922">MSKRKFESGASKRKRMDHDLLIKCANDKTQKKLNFYLAKNTESSDLNLFTRPSTANFAKYWLFHPNQPKIGVPFAYKKTYFRIDGGNRKWVSYRSIDKSLFCCICLCYGDGSGPFSKGFIDWKHVYTRINEHENSKTHRLNVDAHVMKKQFSSIDSLLTYGHSSIRKKEIENRRQVLFRIIDIIKLIGKRGLSYRGKTNEAIYTLDNPSLDHGNFLEMILLVGKYDPVLKAHLDKAIKNSTKSHDSGSKQGGGHISFLSKTTVNYIIEIISEIIKSSISEEIIKAGMYSVQLDTTQDVSVIDQCSVIIRYVNGTSVKERLVGMIKCKLSKGIDFVDLVLKVFHNLNIKANNCVGNATDGAANMQGQYNGFSAKLSDVAATQIHVWCYAHVLNLVIGDITLKVLQSITLFGILNGCAVFIRESHTRMDVWTTMNSRKRVCTIGETRWWSKDASLTKIFGNFNNPESGLFVDLILTLSEIETNSSIKSEARFKASGLKAGLCKYEIILTAQMYLRIFEKTTPLSKYLQGQGINIMTAYQMVTQTLQDLRKCTREFSRTKDAADKFVQHTNKIFQKMKNNVIEIANSLPQSRKKKKTKQFHDYEADDDPITDPLHSYEVNVYNQVLDTVIESISSRFEKHGQLCADFACLDPNNFKPDVTLPKNALIDGVEVDKDTSEDNVFRVSSLSDSGSSTLFSVSIKPKDMFLVN</sequence>
<dbReference type="InterPro" id="IPR025398">
    <property type="entry name" value="DUF4371"/>
</dbReference>
<dbReference type="InterPro" id="IPR012337">
    <property type="entry name" value="RNaseH-like_sf"/>
</dbReference>
<dbReference type="Pfam" id="PF14291">
    <property type="entry name" value="DUF4371"/>
    <property type="match status" value="1"/>
</dbReference>